<name>A0A8H6E044_COCSA</name>
<dbReference type="EMBL" id="WNKQ01000002">
    <property type="protein sequence ID" value="KAF5853050.1"/>
    <property type="molecule type" value="Genomic_DNA"/>
</dbReference>
<sequence>MAPLTQAEIKTKLLKSTATSARQYEYTNLLGFRKRSKRNSRRGVQGFTGIPGNFYNESKDVADVISGRYRSLTDLHEKIKTQDDFKEQEVEDLIDKYGPVIWNDGASGFVTETDDQGEKYQSYPRYLIYADESDRIKIRTYTYCLVLQCTFSKMRGRPAHNIAVPAGLPHASSHSPEIGQSNATSPGLDTTSVTSFRSAAINTMSSVSSGGKRPRDANYYHAAVAQMVPNTYTGGASSSSVMPQSTAAESAFTMRNSVTDADEDGRSGETACSDDPRIPTPPLEQVPSPNSDQEEEIGGRTIHNKRPRYEPGGIALTNFRLGQLHGSARRTTRLMRRDYSSPWVGSDRPPVTTIDAGEPGHTEPAPDSATNDNSSGMASVYTSHDSIDTAQECDNDVIVVTSVQEEQNRLTPSTTPAPETRNEEESSVQNSPRPSPAAEDRDSAEPTSLIVTLPLKDQTQVKLRDRYRACLALALLCALDLQTQHTQILEDTITLITEIRSPDTTYNLLLDQWLSLVAIYLSFRRATDFHDTQAAWNAHLFSLSAVERLARDEPHRRASVSFQEWRLKNPSLTVPVWSRDITCALLEMVQWPRPLWADDVQEINRRVLEFNFGLMAWLGGSSFS</sequence>
<feature type="compositionally biased region" description="Polar residues" evidence="1">
    <location>
        <begin position="368"/>
        <end position="380"/>
    </location>
</feature>
<accession>A0A8H6E044</accession>
<gene>
    <name evidence="2" type="ORF">GGP41_001618</name>
</gene>
<evidence type="ECO:0000256" key="1">
    <source>
        <dbReference type="SAM" id="MobiDB-lite"/>
    </source>
</evidence>
<comment type="caution">
    <text evidence="2">The sequence shown here is derived from an EMBL/GenBank/DDBJ whole genome shotgun (WGS) entry which is preliminary data.</text>
</comment>
<feature type="region of interest" description="Disordered" evidence="1">
    <location>
        <begin position="402"/>
        <end position="448"/>
    </location>
</feature>
<organism evidence="2 3">
    <name type="scientific">Cochliobolus sativus</name>
    <name type="common">Common root rot and spot blotch fungus</name>
    <name type="synonym">Bipolaris sorokiniana</name>
    <dbReference type="NCBI Taxonomy" id="45130"/>
    <lineage>
        <taxon>Eukaryota</taxon>
        <taxon>Fungi</taxon>
        <taxon>Dikarya</taxon>
        <taxon>Ascomycota</taxon>
        <taxon>Pezizomycotina</taxon>
        <taxon>Dothideomycetes</taxon>
        <taxon>Pleosporomycetidae</taxon>
        <taxon>Pleosporales</taxon>
        <taxon>Pleosporineae</taxon>
        <taxon>Pleosporaceae</taxon>
        <taxon>Bipolaris</taxon>
    </lineage>
</organism>
<evidence type="ECO:0000313" key="2">
    <source>
        <dbReference type="EMBL" id="KAF5853050.1"/>
    </source>
</evidence>
<dbReference type="AlphaFoldDB" id="A0A8H6E044"/>
<evidence type="ECO:0000313" key="3">
    <source>
        <dbReference type="Proteomes" id="UP000624244"/>
    </source>
</evidence>
<dbReference type="OMA" id="PEIGQSN"/>
<feature type="region of interest" description="Disordered" evidence="1">
    <location>
        <begin position="258"/>
        <end position="311"/>
    </location>
</feature>
<proteinExistence type="predicted"/>
<dbReference type="Proteomes" id="UP000624244">
    <property type="component" value="Unassembled WGS sequence"/>
</dbReference>
<feature type="region of interest" description="Disordered" evidence="1">
    <location>
        <begin position="339"/>
        <end position="380"/>
    </location>
</feature>
<reference evidence="2" key="1">
    <citation type="submission" date="2019-11" db="EMBL/GenBank/DDBJ databases">
        <title>Bipolaris sorokiniana Genome sequencing.</title>
        <authorList>
            <person name="Wang H."/>
        </authorList>
    </citation>
    <scope>NUCLEOTIDE SEQUENCE</scope>
</reference>
<protein>
    <submittedName>
        <fullName evidence="2">Uncharacterized protein</fullName>
    </submittedName>
</protein>
<feature type="compositionally biased region" description="Polar residues" evidence="1">
    <location>
        <begin position="402"/>
        <end position="417"/>
    </location>
</feature>